<proteinExistence type="inferred from homology"/>
<evidence type="ECO:0000256" key="3">
    <source>
        <dbReference type="HAMAP-Rule" id="MF_02225"/>
    </source>
</evidence>
<feature type="domain" description="DNA/pantothenate metabolism flavoprotein C-terminal" evidence="6">
    <location>
        <begin position="184"/>
        <end position="392"/>
    </location>
</feature>
<gene>
    <name evidence="3 7" type="primary">coaBC</name>
    <name evidence="7" type="ordered locus">Curi_c16870</name>
</gene>
<dbReference type="STRING" id="1128398.Curi_c16870"/>
<dbReference type="InterPro" id="IPR035929">
    <property type="entry name" value="CoaB-like_sf"/>
</dbReference>
<comment type="function">
    <text evidence="3">Catalyzes two sequential steps in the biosynthesis of coenzyme A. In the first step cysteine is conjugated to 4'-phosphopantothenate to form 4-phosphopantothenoylcysteine. In the second step the latter compound is decarboxylated to form 4'-phosphopantotheine.</text>
</comment>
<reference evidence="7 8" key="1">
    <citation type="journal article" date="2012" name="PLoS ONE">
        <title>The purine-utilizing bacterium Clostridium acidurici 9a: a genome-guided metabolic reconsideration.</title>
        <authorList>
            <person name="Hartwich K."/>
            <person name="Poehlein A."/>
            <person name="Daniel R."/>
        </authorList>
    </citation>
    <scope>NUCLEOTIDE SEQUENCE [LARGE SCALE GENOMIC DNA]</scope>
    <source>
        <strain evidence="8">ATCC 7906 / DSM 604 / BCRC 14475 / CIP 104303 / KCTC 5404 / NCIMB 10678 / 9a</strain>
    </source>
</reference>
<dbReference type="SUPFAM" id="SSF102645">
    <property type="entry name" value="CoaB-like"/>
    <property type="match status" value="1"/>
</dbReference>
<dbReference type="Proteomes" id="UP000006094">
    <property type="component" value="Chromosome"/>
</dbReference>
<comment type="similarity">
    <text evidence="3 4">In the C-terminal section; belongs to the PPC synthetase family.</text>
</comment>
<sequence length="397" mass="43365">MLKGKNIVLGVTGGIAVYKAVDIVSRLKKLGANINVIMTNSSTKFVTPLTFQSMSQNHVTVDMFEEPKQWEIEHISLASKADIFLIAPATANIIGKVANGIADDMLSTTIMATKARVVFAPAMNTNMYVNPIFKQNVEKLKSLGYEFISPASGRLACGDYGEGKLADPVDIVEYVVNIFNNNELEGKKVLITAGPTIEPLDPVRYMTNFSSGKMGYALAEEAKRRGGEVVLITGPTSLTPPSGVSVKKVNTTREMYKAIEDEFDTCDVLIKSAAPLDYRPESVSDQKIKKSDDDLCVRFVRNPDIVAHFGNIKKHQLVVGFAAETQNILENAKKKIKSKNLDFIVANDVTSENAGFRTDNNTATIINKNGEVKGLPNMSKADLSKVILDEIGSLLRR</sequence>
<comment type="cofactor">
    <cofactor evidence="3">
        <name>Mg(2+)</name>
        <dbReference type="ChEBI" id="CHEBI:18420"/>
    </cofactor>
</comment>
<dbReference type="KEGG" id="cad:Curi_c16870"/>
<keyword evidence="3" id="KW-0479">Metal-binding</keyword>
<evidence type="ECO:0000259" key="6">
    <source>
        <dbReference type="Pfam" id="PF04127"/>
    </source>
</evidence>
<dbReference type="GO" id="GO:0046872">
    <property type="term" value="F:metal ion binding"/>
    <property type="evidence" value="ECO:0007669"/>
    <property type="project" value="UniProtKB-KW"/>
</dbReference>
<dbReference type="GO" id="GO:0004632">
    <property type="term" value="F:phosphopantothenate--cysteine ligase activity"/>
    <property type="evidence" value="ECO:0007669"/>
    <property type="project" value="UniProtKB-UniRule"/>
</dbReference>
<dbReference type="RefSeq" id="WP_014967830.1">
    <property type="nucleotide sequence ID" value="NC_018664.1"/>
</dbReference>
<feature type="binding site" evidence="3">
    <location>
        <position position="321"/>
    </location>
    <ligand>
        <name>CTP</name>
        <dbReference type="ChEBI" id="CHEBI:37563"/>
    </ligand>
</feature>
<keyword evidence="3 4" id="KW-0288">FMN</keyword>
<dbReference type="EC" id="4.1.1.36" evidence="3"/>
<dbReference type="eggNOG" id="COG0452">
    <property type="taxonomic scope" value="Bacteria"/>
</dbReference>
<dbReference type="GO" id="GO:0071513">
    <property type="term" value="C:phosphopantothenoylcysteine decarboxylase complex"/>
    <property type="evidence" value="ECO:0007669"/>
    <property type="project" value="TreeGrafter"/>
</dbReference>
<feature type="binding site" evidence="3">
    <location>
        <position position="277"/>
    </location>
    <ligand>
        <name>CTP</name>
        <dbReference type="ChEBI" id="CHEBI:37563"/>
    </ligand>
</feature>
<feature type="domain" description="Flavoprotein" evidence="5">
    <location>
        <begin position="5"/>
        <end position="177"/>
    </location>
</feature>
<comment type="similarity">
    <text evidence="3 4">In the N-terminal section; belongs to the HFCD (homo-oligomeric flavin containing Cys decarboxylase) superfamily.</text>
</comment>
<dbReference type="GO" id="GO:0015941">
    <property type="term" value="P:pantothenate catabolic process"/>
    <property type="evidence" value="ECO:0007669"/>
    <property type="project" value="InterPro"/>
</dbReference>
<evidence type="ECO:0000259" key="5">
    <source>
        <dbReference type="Pfam" id="PF02441"/>
    </source>
</evidence>
<feature type="binding site" evidence="3">
    <location>
        <position position="339"/>
    </location>
    <ligand>
        <name>CTP</name>
        <dbReference type="ChEBI" id="CHEBI:37563"/>
    </ligand>
</feature>
<comment type="cofactor">
    <cofactor evidence="3">
        <name>FMN</name>
        <dbReference type="ChEBI" id="CHEBI:58210"/>
    </cofactor>
    <text evidence="3">Binds 1 FMN per subunit.</text>
</comment>
<dbReference type="Gene3D" id="3.40.50.10300">
    <property type="entry name" value="CoaB-like"/>
    <property type="match status" value="1"/>
</dbReference>
<comment type="caution">
    <text evidence="3">Lacks conserved residue(s) required for the propagation of feature annotation.</text>
</comment>
<organism evidence="7 8">
    <name type="scientific">Gottschalkia acidurici (strain ATCC 7906 / DSM 604 / BCRC 14475 / CIP 104303 / KCTC 5404 / NCIMB 10678 / 9a)</name>
    <name type="common">Clostridium acidurici</name>
    <dbReference type="NCBI Taxonomy" id="1128398"/>
    <lineage>
        <taxon>Bacteria</taxon>
        <taxon>Bacillati</taxon>
        <taxon>Bacillota</taxon>
        <taxon>Tissierellia</taxon>
        <taxon>Tissierellales</taxon>
        <taxon>Gottschalkiaceae</taxon>
        <taxon>Gottschalkia</taxon>
    </lineage>
</organism>
<keyword evidence="8" id="KW-1185">Reference proteome</keyword>
<evidence type="ECO:0000256" key="4">
    <source>
        <dbReference type="RuleBase" id="RU364078"/>
    </source>
</evidence>
<keyword evidence="3 4" id="KW-0285">Flavoprotein</keyword>
<feature type="active site" description="Proton donor" evidence="3">
    <location>
        <position position="157"/>
    </location>
</feature>
<dbReference type="NCBIfam" id="TIGR00521">
    <property type="entry name" value="coaBC_dfp"/>
    <property type="match status" value="1"/>
</dbReference>
<keyword evidence="3" id="KW-0511">Multifunctional enzyme</keyword>
<protein>
    <recommendedName>
        <fullName evidence="3">Coenzyme A biosynthesis bifunctional protein CoaBC</fullName>
    </recommendedName>
    <alternativeName>
        <fullName evidence="3">DNA/pantothenate metabolism flavoprotein</fullName>
    </alternativeName>
    <alternativeName>
        <fullName evidence="3">Phosphopantothenoylcysteine synthetase/decarboxylase</fullName>
        <shortName evidence="3">PPCS-PPCDC</shortName>
    </alternativeName>
    <domain>
        <recommendedName>
            <fullName evidence="3">Phosphopantothenoylcysteine decarboxylase</fullName>
            <shortName evidence="3">PPC decarboxylase</shortName>
            <shortName evidence="3">PPC-DC</shortName>
            <ecNumber evidence="3">4.1.1.36</ecNumber>
        </recommendedName>
        <alternativeName>
            <fullName evidence="3">CoaC</fullName>
        </alternativeName>
    </domain>
    <domain>
        <recommendedName>
            <fullName evidence="3">Phosphopantothenate--cysteine ligase</fullName>
            <ecNumber evidence="3">6.3.2.5</ecNumber>
        </recommendedName>
        <alternativeName>
            <fullName evidence="3">CoaB</fullName>
        </alternativeName>
        <alternativeName>
            <fullName evidence="3">Phosphopantothenoylcysteine synthetase</fullName>
            <shortName evidence="3">PPC synthetase</shortName>
            <shortName evidence="3">PPC-S</shortName>
        </alternativeName>
    </domain>
</protein>
<dbReference type="Pfam" id="PF02441">
    <property type="entry name" value="Flavoprotein"/>
    <property type="match status" value="1"/>
</dbReference>
<accession>K0AZJ9</accession>
<comment type="pathway">
    <text evidence="3 4">Cofactor biosynthesis; coenzyme A biosynthesis; CoA from (R)-pantothenate: step 3/5.</text>
</comment>
<feature type="binding site" evidence="3">
    <location>
        <begin position="303"/>
        <end position="306"/>
    </location>
    <ligand>
        <name>CTP</name>
        <dbReference type="ChEBI" id="CHEBI:37563"/>
    </ligand>
</feature>
<dbReference type="EC" id="6.3.2.5" evidence="3"/>
<keyword evidence="2 3" id="KW-0456">Lyase</keyword>
<dbReference type="PATRIC" id="fig|1128398.3.peg.1732"/>
<dbReference type="GO" id="GO:0004633">
    <property type="term" value="F:phosphopantothenoylcysteine decarboxylase activity"/>
    <property type="evidence" value="ECO:0007669"/>
    <property type="project" value="UniProtKB-UniRule"/>
</dbReference>
<dbReference type="HAMAP" id="MF_02225">
    <property type="entry name" value="CoaBC"/>
    <property type="match status" value="1"/>
</dbReference>
<dbReference type="InterPro" id="IPR007085">
    <property type="entry name" value="DNA/pantothenate-metab_flavo_C"/>
</dbReference>
<dbReference type="InterPro" id="IPR005252">
    <property type="entry name" value="CoaBC"/>
</dbReference>
<evidence type="ECO:0000313" key="8">
    <source>
        <dbReference type="Proteomes" id="UP000006094"/>
    </source>
</evidence>
<feature type="binding site" evidence="3">
    <location>
        <position position="335"/>
    </location>
    <ligand>
        <name>CTP</name>
        <dbReference type="ChEBI" id="CHEBI:37563"/>
    </ligand>
</feature>
<feature type="region of interest" description="Phosphopantothenoylcysteine decarboxylase" evidence="3">
    <location>
        <begin position="1"/>
        <end position="188"/>
    </location>
</feature>
<feature type="binding site" evidence="3">
    <location>
        <position position="287"/>
    </location>
    <ligand>
        <name>CTP</name>
        <dbReference type="ChEBI" id="CHEBI:37563"/>
    </ligand>
</feature>
<dbReference type="GO" id="GO:0010181">
    <property type="term" value="F:FMN binding"/>
    <property type="evidence" value="ECO:0007669"/>
    <property type="project" value="UniProtKB-UniRule"/>
</dbReference>
<comment type="pathway">
    <text evidence="3 4">Cofactor biosynthesis; coenzyme A biosynthesis; CoA from (R)-pantothenate: step 2/5.</text>
</comment>
<dbReference type="InterPro" id="IPR003382">
    <property type="entry name" value="Flavoprotein"/>
</dbReference>
<dbReference type="InterPro" id="IPR036551">
    <property type="entry name" value="Flavin_trans-like"/>
</dbReference>
<name>K0AZJ9_GOTA9</name>
<evidence type="ECO:0000313" key="7">
    <source>
        <dbReference type="EMBL" id="AFS78694.1"/>
    </source>
</evidence>
<dbReference type="Pfam" id="PF04127">
    <property type="entry name" value="DFP"/>
    <property type="match status" value="1"/>
</dbReference>
<keyword evidence="1 3" id="KW-0210">Decarboxylase</keyword>
<dbReference type="PANTHER" id="PTHR14359:SF6">
    <property type="entry name" value="PHOSPHOPANTOTHENOYLCYSTEINE DECARBOXYLASE"/>
    <property type="match status" value="1"/>
</dbReference>
<keyword evidence="3 4" id="KW-0436">Ligase</keyword>
<evidence type="ECO:0000256" key="2">
    <source>
        <dbReference type="ARBA" id="ARBA00023239"/>
    </source>
</evidence>
<keyword evidence="3" id="KW-0460">Magnesium</keyword>
<dbReference type="EMBL" id="CP003326">
    <property type="protein sequence ID" value="AFS78694.1"/>
    <property type="molecule type" value="Genomic_DNA"/>
</dbReference>
<dbReference type="OrthoDB" id="9802554at2"/>
<dbReference type="HOGENOM" id="CLU_033319_0_1_9"/>
<comment type="function">
    <text evidence="4">Catalyzes two steps in the biosynthesis of coenzyme A. In the first step cysteine is conjugated to 4'-phosphopantothenate to form 4-phosphopantothenoylcysteine, in the latter compound is decarboxylated to form 4'-phosphopantotheine.</text>
</comment>
<dbReference type="GO" id="GO:0015937">
    <property type="term" value="P:coenzyme A biosynthetic process"/>
    <property type="evidence" value="ECO:0007669"/>
    <property type="project" value="UniProtKB-UniRule"/>
</dbReference>
<dbReference type="UniPathway" id="UPA00241">
    <property type="reaction ID" value="UER00353"/>
</dbReference>
<feature type="region of interest" description="Phosphopantothenate--cysteine ligase" evidence="3">
    <location>
        <begin position="189"/>
        <end position="397"/>
    </location>
</feature>
<dbReference type="PANTHER" id="PTHR14359">
    <property type="entry name" value="HOMO-OLIGOMERIC FLAVIN CONTAINING CYS DECARBOXYLASE FAMILY"/>
    <property type="match status" value="1"/>
</dbReference>
<evidence type="ECO:0000256" key="1">
    <source>
        <dbReference type="ARBA" id="ARBA00022793"/>
    </source>
</evidence>
<dbReference type="SUPFAM" id="SSF52507">
    <property type="entry name" value="Homo-oligomeric flavin-containing Cys decarboxylases, HFCD"/>
    <property type="match status" value="1"/>
</dbReference>
<comment type="catalytic activity">
    <reaction evidence="3 4">
        <text>(R)-4'-phosphopantothenate + L-cysteine + CTP = N-[(R)-4-phosphopantothenoyl]-L-cysteine + CMP + diphosphate + H(+)</text>
        <dbReference type="Rhea" id="RHEA:19397"/>
        <dbReference type="ChEBI" id="CHEBI:10986"/>
        <dbReference type="ChEBI" id="CHEBI:15378"/>
        <dbReference type="ChEBI" id="CHEBI:33019"/>
        <dbReference type="ChEBI" id="CHEBI:35235"/>
        <dbReference type="ChEBI" id="CHEBI:37563"/>
        <dbReference type="ChEBI" id="CHEBI:59458"/>
        <dbReference type="ChEBI" id="CHEBI:60377"/>
        <dbReference type="EC" id="6.3.2.5"/>
    </reaction>
</comment>
<comment type="catalytic activity">
    <reaction evidence="3 4">
        <text>N-[(R)-4-phosphopantothenoyl]-L-cysteine + H(+) = (R)-4'-phosphopantetheine + CO2</text>
        <dbReference type="Rhea" id="RHEA:16793"/>
        <dbReference type="ChEBI" id="CHEBI:15378"/>
        <dbReference type="ChEBI" id="CHEBI:16526"/>
        <dbReference type="ChEBI" id="CHEBI:59458"/>
        <dbReference type="ChEBI" id="CHEBI:61723"/>
        <dbReference type="EC" id="4.1.1.36"/>
    </reaction>
</comment>
<dbReference type="Gene3D" id="3.40.50.1950">
    <property type="entry name" value="Flavin prenyltransferase-like"/>
    <property type="match status" value="1"/>
</dbReference>
<dbReference type="AlphaFoldDB" id="K0AZJ9"/>